<gene>
    <name evidence="5" type="ORF">IN07_10765</name>
</gene>
<dbReference type="InterPro" id="IPR035919">
    <property type="entry name" value="EAL_sf"/>
</dbReference>
<feature type="domain" description="GGDEF" evidence="4">
    <location>
        <begin position="471"/>
        <end position="600"/>
    </location>
</feature>
<comment type="caution">
    <text evidence="5">The sequence shown here is derived from an EMBL/GenBank/DDBJ whole genome shotgun (WGS) entry which is preliminary data.</text>
</comment>
<dbReference type="InterPro" id="IPR052155">
    <property type="entry name" value="Biofilm_reg_signaling"/>
</dbReference>
<feature type="transmembrane region" description="Helical" evidence="1">
    <location>
        <begin position="124"/>
        <end position="148"/>
    </location>
</feature>
<dbReference type="Pfam" id="PF00990">
    <property type="entry name" value="GGDEF"/>
    <property type="match status" value="1"/>
</dbReference>
<dbReference type="SMART" id="SM00052">
    <property type="entry name" value="EAL"/>
    <property type="match status" value="1"/>
</dbReference>
<dbReference type="NCBIfam" id="TIGR00254">
    <property type="entry name" value="GGDEF"/>
    <property type="match status" value="1"/>
</dbReference>
<dbReference type="Gene3D" id="3.20.20.450">
    <property type="entry name" value="EAL domain"/>
    <property type="match status" value="1"/>
</dbReference>
<dbReference type="OrthoDB" id="5179666at2"/>
<dbReference type="NCBIfam" id="TIGR00229">
    <property type="entry name" value="sensory_box"/>
    <property type="match status" value="1"/>
</dbReference>
<evidence type="ECO:0000313" key="6">
    <source>
        <dbReference type="Proteomes" id="UP000029713"/>
    </source>
</evidence>
<dbReference type="CDD" id="cd01949">
    <property type="entry name" value="GGDEF"/>
    <property type="match status" value="1"/>
</dbReference>
<evidence type="ECO:0000259" key="3">
    <source>
        <dbReference type="PROSITE" id="PS50883"/>
    </source>
</evidence>
<dbReference type="SMART" id="SM00091">
    <property type="entry name" value="PAS"/>
    <property type="match status" value="1"/>
</dbReference>
<evidence type="ECO:0000259" key="4">
    <source>
        <dbReference type="PROSITE" id="PS50887"/>
    </source>
</evidence>
<feature type="transmembrane region" description="Helical" evidence="1">
    <location>
        <begin position="35"/>
        <end position="52"/>
    </location>
</feature>
<dbReference type="STRING" id="1522368.IN07_10765"/>
<dbReference type="InterPro" id="IPR013656">
    <property type="entry name" value="PAS_4"/>
</dbReference>
<evidence type="ECO:0000313" key="5">
    <source>
        <dbReference type="EMBL" id="KGH46724.1"/>
    </source>
</evidence>
<protein>
    <recommendedName>
        <fullName evidence="7">Diguanylate cyclase</fullName>
    </recommendedName>
</protein>
<dbReference type="InterPro" id="IPR029787">
    <property type="entry name" value="Nucleotide_cyclase"/>
</dbReference>
<dbReference type="InterPro" id="IPR001633">
    <property type="entry name" value="EAL_dom"/>
</dbReference>
<dbReference type="Gene3D" id="3.30.450.20">
    <property type="entry name" value="PAS domain"/>
    <property type="match status" value="1"/>
</dbReference>
<proteinExistence type="predicted"/>
<dbReference type="PROSITE" id="PS50883">
    <property type="entry name" value="EAL"/>
    <property type="match status" value="1"/>
</dbReference>
<dbReference type="Proteomes" id="UP000029713">
    <property type="component" value="Unassembled WGS sequence"/>
</dbReference>
<dbReference type="InterPro" id="IPR035965">
    <property type="entry name" value="PAS-like_dom_sf"/>
</dbReference>
<evidence type="ECO:0000256" key="1">
    <source>
        <dbReference type="SAM" id="Phobius"/>
    </source>
</evidence>
<dbReference type="InterPro" id="IPR000160">
    <property type="entry name" value="GGDEF_dom"/>
</dbReference>
<dbReference type="SUPFAM" id="SSF141868">
    <property type="entry name" value="EAL domain-like"/>
    <property type="match status" value="1"/>
</dbReference>
<feature type="transmembrane region" description="Helical" evidence="1">
    <location>
        <begin position="290"/>
        <end position="309"/>
    </location>
</feature>
<keyword evidence="1" id="KW-0812">Transmembrane</keyword>
<feature type="transmembrane region" description="Helical" evidence="1">
    <location>
        <begin position="196"/>
        <end position="215"/>
    </location>
</feature>
<dbReference type="PROSITE" id="PS50112">
    <property type="entry name" value="PAS"/>
    <property type="match status" value="1"/>
</dbReference>
<feature type="transmembrane region" description="Helical" evidence="1">
    <location>
        <begin position="264"/>
        <end position="284"/>
    </location>
</feature>
<dbReference type="EMBL" id="JPMX01000042">
    <property type="protein sequence ID" value="KGH46724.1"/>
    <property type="molecule type" value="Genomic_DNA"/>
</dbReference>
<dbReference type="CDD" id="cd01948">
    <property type="entry name" value="EAL"/>
    <property type="match status" value="1"/>
</dbReference>
<dbReference type="SUPFAM" id="SSF55785">
    <property type="entry name" value="PYP-like sensor domain (PAS domain)"/>
    <property type="match status" value="1"/>
</dbReference>
<dbReference type="PANTHER" id="PTHR44757:SF2">
    <property type="entry name" value="BIOFILM ARCHITECTURE MAINTENANCE PROTEIN MBAA"/>
    <property type="match status" value="1"/>
</dbReference>
<feature type="transmembrane region" description="Helical" evidence="1">
    <location>
        <begin position="99"/>
        <end position="117"/>
    </location>
</feature>
<name>A0A098Y8C4_9ACTN</name>
<sequence>MNQVRRAPLSLVLLGALVALGIAVPASPHGAVPQWDNLVLAALGGWAAWRCARLTRGMDVRDRLPWQVLGASSLLFTCASLVTGLGVGGALGQLGLGDLLVLIAALGPTVSAALIGGRVRGTRWPILVIDGVLVTLALVVVADVLVLAPAVTPGAIDPDLLPLVLAYGIYPAVAVGVVGALCTVSTAAVRRPATAMILMTGLLGLASALLAVHIVQPGTTWAAAADVAIAGALVAAVHAVQLASAVPGRSSAADSTPTVNSAGLVIDVLALIGVPVTLVTALLLDLRVPDGALACTAVVVLLLLVRLFMRIRDGDRIEEDLLRSEEDFRGLVEASSDGVAIVDAELRLEFTSPAARTLLGVVEADPHPLLLDLLHEEDRPRVRRELTTAAGGVTPVVHLRLHGPEGERRDLEVTHHERPGSGRRVLHLRDVTTRRRREQELERMAFTDHLTRLPNRALLFQEMAAGSATTAERSLLVLDLDGFKAVNDSAGHEAGDLLLVEVARRLQGLLRTDDLVARLGGDEFAVLLAGGEDAAVEAAQRVLDVLARPCRIGDRTFTVGASVGICRVHPGGGQLAFRQADAALGAAKRAGKGCWRLHTDDRVAQAAASSSVATALADGEVQLRFDTIANGDTGILAALHAQPVWLHPELGALPAAELWAAAERQGCTAALQQWLITRACADVAALDDQLLVAVDLPAGLVHADELPGEVAVALAAVDLAPPRLTLFVTEEVLQTSSAALIPALHAVHRTGVRIGLDDYGMGSTLWSQLSRLPLEVVMVDVRNLSAGGNHDRTLEVLGAIGRSARDFQVSTVAKEIDSRQLLHELRVQGVVAVSGPVLPTGLTVAEVAALLRHPGPAVVAPAPVPVPLPRPRAGV</sequence>
<feature type="domain" description="EAL" evidence="3">
    <location>
        <begin position="605"/>
        <end position="855"/>
    </location>
</feature>
<feature type="domain" description="PAS" evidence="2">
    <location>
        <begin position="324"/>
        <end position="393"/>
    </location>
</feature>
<feature type="transmembrane region" description="Helical" evidence="1">
    <location>
        <begin position="160"/>
        <end position="184"/>
    </location>
</feature>
<dbReference type="Pfam" id="PF08448">
    <property type="entry name" value="PAS_4"/>
    <property type="match status" value="1"/>
</dbReference>
<dbReference type="InterPro" id="IPR000014">
    <property type="entry name" value="PAS"/>
</dbReference>
<dbReference type="Pfam" id="PF00563">
    <property type="entry name" value="EAL"/>
    <property type="match status" value="1"/>
</dbReference>
<dbReference type="AlphaFoldDB" id="A0A098Y8C4"/>
<dbReference type="PROSITE" id="PS50887">
    <property type="entry name" value="GGDEF"/>
    <property type="match status" value="1"/>
</dbReference>
<evidence type="ECO:0000259" key="2">
    <source>
        <dbReference type="PROSITE" id="PS50112"/>
    </source>
</evidence>
<accession>A0A098Y8C4</accession>
<keyword evidence="1" id="KW-1133">Transmembrane helix</keyword>
<dbReference type="InterPro" id="IPR043128">
    <property type="entry name" value="Rev_trsase/Diguanyl_cyclase"/>
</dbReference>
<organism evidence="5 6">
    <name type="scientific">Modestobacter caceresii</name>
    <dbReference type="NCBI Taxonomy" id="1522368"/>
    <lineage>
        <taxon>Bacteria</taxon>
        <taxon>Bacillati</taxon>
        <taxon>Actinomycetota</taxon>
        <taxon>Actinomycetes</taxon>
        <taxon>Geodermatophilales</taxon>
        <taxon>Geodermatophilaceae</taxon>
        <taxon>Modestobacter</taxon>
    </lineage>
</organism>
<dbReference type="SUPFAM" id="SSF55073">
    <property type="entry name" value="Nucleotide cyclase"/>
    <property type="match status" value="1"/>
</dbReference>
<reference evidence="5 6" key="1">
    <citation type="submission" date="2014-07" db="EMBL/GenBank/DDBJ databases">
        <title>Biosystematic studies on Modestobacter strains isolated from extreme hyper-arid desert soil and from historic building.</title>
        <authorList>
            <person name="Bukarasam K."/>
            <person name="Bull A."/>
            <person name="Girard G."/>
            <person name="van Wezel G."/>
            <person name="Goodfellow M."/>
        </authorList>
    </citation>
    <scope>NUCLEOTIDE SEQUENCE [LARGE SCALE GENOMIC DNA]</scope>
    <source>
        <strain evidence="5 6">KNN45-2b</strain>
    </source>
</reference>
<dbReference type="RefSeq" id="WP_036335668.1">
    <property type="nucleotide sequence ID" value="NZ_JPMX01000042.1"/>
</dbReference>
<dbReference type="Gene3D" id="3.30.70.270">
    <property type="match status" value="1"/>
</dbReference>
<feature type="transmembrane region" description="Helical" evidence="1">
    <location>
        <begin position="64"/>
        <end position="87"/>
    </location>
</feature>
<keyword evidence="1" id="KW-0472">Membrane</keyword>
<keyword evidence="6" id="KW-1185">Reference proteome</keyword>
<dbReference type="PANTHER" id="PTHR44757">
    <property type="entry name" value="DIGUANYLATE CYCLASE DGCP"/>
    <property type="match status" value="1"/>
</dbReference>
<evidence type="ECO:0008006" key="7">
    <source>
        <dbReference type="Google" id="ProtNLM"/>
    </source>
</evidence>
<dbReference type="SMART" id="SM00267">
    <property type="entry name" value="GGDEF"/>
    <property type="match status" value="1"/>
</dbReference>